<dbReference type="PANTHER" id="PTHR43090">
    <property type="entry name" value="1-(5-PHOSPHORIBOSYL)-5-[(5-PHOSPHORIBOSYLAMINO)METHYLIDENEAMINO] IMIDAZOLE-4-CARBOXAMIDE ISOMERASE"/>
    <property type="match status" value="1"/>
</dbReference>
<reference evidence="12 13" key="1">
    <citation type="submission" date="2018-05" db="EMBL/GenBank/DDBJ databases">
        <title>Marinilabilia rubrum sp. nov., isolated from saltern sediment.</title>
        <authorList>
            <person name="Zhang R."/>
        </authorList>
    </citation>
    <scope>NUCLEOTIDE SEQUENCE [LARGE SCALE GENOMIC DNA]</scope>
    <source>
        <strain evidence="12 13">WTE16</strain>
    </source>
</reference>
<dbReference type="InterPro" id="IPR023016">
    <property type="entry name" value="HisA/PriA"/>
</dbReference>
<dbReference type="InterPro" id="IPR013785">
    <property type="entry name" value="Aldolase_TIM"/>
</dbReference>
<dbReference type="GO" id="GO:0000105">
    <property type="term" value="P:L-histidine biosynthetic process"/>
    <property type="evidence" value="ECO:0007669"/>
    <property type="project" value="UniProtKB-UniRule"/>
</dbReference>
<dbReference type="HAMAP" id="MF_01014">
    <property type="entry name" value="HisA"/>
    <property type="match status" value="1"/>
</dbReference>
<gene>
    <name evidence="9 12" type="primary">hisA</name>
    <name evidence="12" type="ORF">DDZ16_01755</name>
</gene>
<sequence>MKKRIELIPAIDIIDGKCVRLSKGDYNTKKVYNEDPLEVARQFQDSGISRLHLVDLDGAKAGQIINYNILEKIAGNTNLVVDFGGGLKTTEDLRIAFECGAQMVTGGSIAVKNPDEFTGWIEKYGSEKIILGSDAKDRKIAVSGWTETSTLDLFDFLEDYINKGITKTICTDISKDGMLEGPSTDLYKEILGKFPDLWLIASGGVSSMNDIDKLEEAGVPAVIFGKAIYEGRIGLKELEGRGR</sequence>
<organism evidence="12 13">
    <name type="scientific">Marinilabilia rubra</name>
    <dbReference type="NCBI Taxonomy" id="2162893"/>
    <lineage>
        <taxon>Bacteria</taxon>
        <taxon>Pseudomonadati</taxon>
        <taxon>Bacteroidota</taxon>
        <taxon>Bacteroidia</taxon>
        <taxon>Marinilabiliales</taxon>
        <taxon>Marinilabiliaceae</taxon>
        <taxon>Marinilabilia</taxon>
    </lineage>
</organism>
<protein>
    <recommendedName>
        <fullName evidence="9 11">1-(5-phosphoribosyl)-5-[(5-phosphoribosylamino)methylideneamino] imidazole-4-carboxamide isomerase</fullName>
        <ecNumber evidence="9 11">5.3.1.16</ecNumber>
    </recommendedName>
    <alternativeName>
        <fullName evidence="9">Phosphoribosylformimino-5-aminoimidazole carboxamide ribotide isomerase</fullName>
    </alternativeName>
</protein>
<dbReference type="CDD" id="cd04732">
    <property type="entry name" value="HisA"/>
    <property type="match status" value="1"/>
</dbReference>
<dbReference type="FunFam" id="3.20.20.70:FF:000009">
    <property type="entry name" value="1-(5-phosphoribosyl)-5-[(5-phosphoribosylamino)methylideneamino] imidazole-4-carboxamide isomerase"/>
    <property type="match status" value="1"/>
</dbReference>
<comment type="similarity">
    <text evidence="4 9 10">Belongs to the HisA/HisF family.</text>
</comment>
<comment type="subcellular location">
    <subcellularLocation>
        <location evidence="2 9 11">Cytoplasm</location>
    </subcellularLocation>
</comment>
<keyword evidence="6 9" id="KW-0028">Amino-acid biosynthesis</keyword>
<evidence type="ECO:0000256" key="11">
    <source>
        <dbReference type="RuleBase" id="RU003658"/>
    </source>
</evidence>
<evidence type="ECO:0000256" key="10">
    <source>
        <dbReference type="RuleBase" id="RU003657"/>
    </source>
</evidence>
<accession>A0A2U2BDY1</accession>
<evidence type="ECO:0000256" key="8">
    <source>
        <dbReference type="ARBA" id="ARBA00023235"/>
    </source>
</evidence>
<evidence type="ECO:0000256" key="9">
    <source>
        <dbReference type="HAMAP-Rule" id="MF_01014"/>
    </source>
</evidence>
<keyword evidence="8 9" id="KW-0413">Isomerase</keyword>
<evidence type="ECO:0000256" key="5">
    <source>
        <dbReference type="ARBA" id="ARBA00022490"/>
    </source>
</evidence>
<keyword evidence="5 9" id="KW-0963">Cytoplasm</keyword>
<evidence type="ECO:0000256" key="4">
    <source>
        <dbReference type="ARBA" id="ARBA00009667"/>
    </source>
</evidence>
<comment type="caution">
    <text evidence="12">The sequence shown here is derived from an EMBL/GenBank/DDBJ whole genome shotgun (WGS) entry which is preliminary data.</text>
</comment>
<name>A0A2U2BDY1_9BACT</name>
<dbReference type="RefSeq" id="WP_109262691.1">
    <property type="nucleotide sequence ID" value="NZ_QEWP01000001.1"/>
</dbReference>
<keyword evidence="13" id="KW-1185">Reference proteome</keyword>
<dbReference type="GO" id="GO:0000162">
    <property type="term" value="P:L-tryptophan biosynthetic process"/>
    <property type="evidence" value="ECO:0007669"/>
    <property type="project" value="TreeGrafter"/>
</dbReference>
<comment type="pathway">
    <text evidence="3 9 11">Amino-acid biosynthesis; L-histidine biosynthesis; L-histidine from 5-phospho-alpha-D-ribose 1-diphosphate: step 4/9.</text>
</comment>
<proteinExistence type="inferred from homology"/>
<dbReference type="OrthoDB" id="9807749at2"/>
<dbReference type="InterPro" id="IPR011060">
    <property type="entry name" value="RibuloseP-bd_barrel"/>
</dbReference>
<dbReference type="SUPFAM" id="SSF51366">
    <property type="entry name" value="Ribulose-phoshate binding barrel"/>
    <property type="match status" value="1"/>
</dbReference>
<dbReference type="InterPro" id="IPR006062">
    <property type="entry name" value="His_biosynth"/>
</dbReference>
<evidence type="ECO:0000256" key="6">
    <source>
        <dbReference type="ARBA" id="ARBA00022605"/>
    </source>
</evidence>
<dbReference type="UniPathway" id="UPA00031">
    <property type="reaction ID" value="UER00009"/>
</dbReference>
<feature type="active site" description="Proton donor" evidence="9">
    <location>
        <position position="134"/>
    </location>
</feature>
<dbReference type="AlphaFoldDB" id="A0A2U2BDY1"/>
<evidence type="ECO:0000256" key="1">
    <source>
        <dbReference type="ARBA" id="ARBA00000901"/>
    </source>
</evidence>
<evidence type="ECO:0000256" key="2">
    <source>
        <dbReference type="ARBA" id="ARBA00004496"/>
    </source>
</evidence>
<evidence type="ECO:0000313" key="13">
    <source>
        <dbReference type="Proteomes" id="UP000244956"/>
    </source>
</evidence>
<dbReference type="Proteomes" id="UP000244956">
    <property type="component" value="Unassembled WGS sequence"/>
</dbReference>
<dbReference type="NCBIfam" id="TIGR00007">
    <property type="entry name" value="1-(5-phosphoribosyl)-5-[(5-phosphoribosylamino)methylideneamino]imidazole-4-carboxamide isomerase"/>
    <property type="match status" value="1"/>
</dbReference>
<keyword evidence="7 9" id="KW-0368">Histidine biosynthesis</keyword>
<evidence type="ECO:0000256" key="7">
    <source>
        <dbReference type="ARBA" id="ARBA00023102"/>
    </source>
</evidence>
<evidence type="ECO:0000256" key="3">
    <source>
        <dbReference type="ARBA" id="ARBA00005133"/>
    </source>
</evidence>
<comment type="catalytic activity">
    <reaction evidence="1 9 11">
        <text>1-(5-phospho-beta-D-ribosyl)-5-[(5-phospho-beta-D-ribosylamino)methylideneamino]imidazole-4-carboxamide = 5-[(5-phospho-1-deoxy-D-ribulos-1-ylimino)methylamino]-1-(5-phospho-beta-D-ribosyl)imidazole-4-carboxamide</text>
        <dbReference type="Rhea" id="RHEA:15469"/>
        <dbReference type="ChEBI" id="CHEBI:58435"/>
        <dbReference type="ChEBI" id="CHEBI:58525"/>
        <dbReference type="EC" id="5.3.1.16"/>
    </reaction>
</comment>
<dbReference type="EC" id="5.3.1.16" evidence="9 11"/>
<dbReference type="EMBL" id="QEWP01000001">
    <property type="protein sequence ID" value="PWE01237.1"/>
    <property type="molecule type" value="Genomic_DNA"/>
</dbReference>
<dbReference type="PANTHER" id="PTHR43090:SF2">
    <property type="entry name" value="1-(5-PHOSPHORIBOSYL)-5-[(5-PHOSPHORIBOSYLAMINO)METHYLIDENEAMINO] IMIDAZOLE-4-CARBOXAMIDE ISOMERASE"/>
    <property type="match status" value="1"/>
</dbReference>
<dbReference type="Pfam" id="PF00977">
    <property type="entry name" value="His_biosynth"/>
    <property type="match status" value="1"/>
</dbReference>
<evidence type="ECO:0000313" key="12">
    <source>
        <dbReference type="EMBL" id="PWE01237.1"/>
    </source>
</evidence>
<dbReference type="InterPro" id="IPR044524">
    <property type="entry name" value="Isoase_HisA-like"/>
</dbReference>
<dbReference type="GO" id="GO:0005737">
    <property type="term" value="C:cytoplasm"/>
    <property type="evidence" value="ECO:0007669"/>
    <property type="project" value="UniProtKB-SubCell"/>
</dbReference>
<dbReference type="Gene3D" id="3.20.20.70">
    <property type="entry name" value="Aldolase class I"/>
    <property type="match status" value="1"/>
</dbReference>
<dbReference type="GO" id="GO:0003949">
    <property type="term" value="F:1-(5-phosphoribosyl)-5-[(5-phosphoribosylamino)methylideneamino]imidazole-4-carboxamide isomerase activity"/>
    <property type="evidence" value="ECO:0007669"/>
    <property type="project" value="UniProtKB-UniRule"/>
</dbReference>
<dbReference type="InterPro" id="IPR006063">
    <property type="entry name" value="HisA_bact_arch"/>
</dbReference>
<feature type="active site" description="Proton acceptor" evidence="9">
    <location>
        <position position="12"/>
    </location>
</feature>